<sequence length="90" mass="10036">MNRSLTRLRLIFVALFVLGVVGVGVYQIYWAGPQKECEGRGDWWDPATRICGDVIYIPNITGRQPGESREAASRRAAAEKLSEEARARGE</sequence>
<feature type="region of interest" description="Disordered" evidence="1">
    <location>
        <begin position="62"/>
        <end position="90"/>
    </location>
</feature>
<evidence type="ECO:0000313" key="4">
    <source>
        <dbReference type="Proteomes" id="UP001169063"/>
    </source>
</evidence>
<feature type="transmembrane region" description="Helical" evidence="2">
    <location>
        <begin position="12"/>
        <end position="30"/>
    </location>
</feature>
<evidence type="ECO:0000256" key="1">
    <source>
        <dbReference type="SAM" id="MobiDB-lite"/>
    </source>
</evidence>
<feature type="compositionally biased region" description="Basic and acidic residues" evidence="1">
    <location>
        <begin position="66"/>
        <end position="90"/>
    </location>
</feature>
<keyword evidence="2" id="KW-1133">Transmembrane helix</keyword>
<organism evidence="3 4">
    <name type="scientific">Peiella sedimenti</name>
    <dbReference type="NCBI Taxonomy" id="3061083"/>
    <lineage>
        <taxon>Bacteria</taxon>
        <taxon>Pseudomonadati</taxon>
        <taxon>Pseudomonadota</taxon>
        <taxon>Alphaproteobacteria</taxon>
        <taxon>Caulobacterales</taxon>
        <taxon>Caulobacteraceae</taxon>
        <taxon>Peiella</taxon>
    </lineage>
</organism>
<keyword evidence="2" id="KW-0472">Membrane</keyword>
<accession>A0ABT8SN97</accession>
<dbReference type="EMBL" id="JAUKTR010000005">
    <property type="protein sequence ID" value="MDO1560052.1"/>
    <property type="molecule type" value="Genomic_DNA"/>
</dbReference>
<dbReference type="Proteomes" id="UP001169063">
    <property type="component" value="Unassembled WGS sequence"/>
</dbReference>
<name>A0ABT8SN97_9CAUL</name>
<proteinExistence type="predicted"/>
<keyword evidence="4" id="KW-1185">Reference proteome</keyword>
<gene>
    <name evidence="3" type="ORF">Q0812_11500</name>
</gene>
<reference evidence="3" key="1">
    <citation type="submission" date="2023-07" db="EMBL/GenBank/DDBJ databases">
        <title>Brevundimonas soil sp. nov., isolated from the soil of chemical plant.</title>
        <authorList>
            <person name="Wu N."/>
        </authorList>
    </citation>
    <scope>NUCLEOTIDE SEQUENCE</scope>
    <source>
        <strain evidence="3">XZ-24</strain>
    </source>
</reference>
<evidence type="ECO:0000256" key="2">
    <source>
        <dbReference type="SAM" id="Phobius"/>
    </source>
</evidence>
<keyword evidence="2" id="KW-0812">Transmembrane</keyword>
<comment type="caution">
    <text evidence="3">The sequence shown here is derived from an EMBL/GenBank/DDBJ whole genome shotgun (WGS) entry which is preliminary data.</text>
</comment>
<dbReference type="RefSeq" id="WP_302110483.1">
    <property type="nucleotide sequence ID" value="NZ_JAUKTR010000005.1"/>
</dbReference>
<evidence type="ECO:0000313" key="3">
    <source>
        <dbReference type="EMBL" id="MDO1560052.1"/>
    </source>
</evidence>
<protein>
    <submittedName>
        <fullName evidence="3">Uncharacterized protein</fullName>
    </submittedName>
</protein>